<feature type="region of interest" description="Disordered" evidence="1">
    <location>
        <begin position="30"/>
        <end position="58"/>
    </location>
</feature>
<feature type="non-terminal residue" evidence="2">
    <location>
        <position position="89"/>
    </location>
</feature>
<evidence type="ECO:0000313" key="3">
    <source>
        <dbReference type="Proteomes" id="UP000594638"/>
    </source>
</evidence>
<feature type="compositionally biased region" description="Basic and acidic residues" evidence="1">
    <location>
        <begin position="46"/>
        <end position="55"/>
    </location>
</feature>
<protein>
    <submittedName>
        <fullName evidence="2">Uncharacterized protein</fullName>
    </submittedName>
</protein>
<dbReference type="Proteomes" id="UP000594638">
    <property type="component" value="Unassembled WGS sequence"/>
</dbReference>
<gene>
    <name evidence="2" type="ORF">OLEA9_A037442</name>
</gene>
<sequence length="89" mass="9629">IPAPSTAISINKPDTKIANTPTIAITTLPLSAPFSTTNGGDGEEKEAEKREEGKGCHRHYDRHVATHPTAISTTTIQSRSYVYDPIHCL</sequence>
<evidence type="ECO:0000256" key="1">
    <source>
        <dbReference type="SAM" id="MobiDB-lite"/>
    </source>
</evidence>
<dbReference type="Gramene" id="OE9A037442T1">
    <property type="protein sequence ID" value="OE9A037442C1"/>
    <property type="gene ID" value="OE9A037442"/>
</dbReference>
<comment type="caution">
    <text evidence="2">The sequence shown here is derived from an EMBL/GenBank/DDBJ whole genome shotgun (WGS) entry which is preliminary data.</text>
</comment>
<reference evidence="2 3" key="1">
    <citation type="submission" date="2019-12" db="EMBL/GenBank/DDBJ databases">
        <authorList>
            <person name="Alioto T."/>
            <person name="Alioto T."/>
            <person name="Gomez Garrido J."/>
        </authorList>
    </citation>
    <scope>NUCLEOTIDE SEQUENCE [LARGE SCALE GENOMIC DNA]</scope>
</reference>
<dbReference type="AlphaFoldDB" id="A0A8S0UDX5"/>
<accession>A0A8S0UDX5</accession>
<keyword evidence="3" id="KW-1185">Reference proteome</keyword>
<evidence type="ECO:0000313" key="2">
    <source>
        <dbReference type="EMBL" id="CAA3016273.1"/>
    </source>
</evidence>
<name>A0A8S0UDX5_OLEEU</name>
<feature type="non-terminal residue" evidence="2">
    <location>
        <position position="1"/>
    </location>
</feature>
<dbReference type="EMBL" id="CACTIH010007603">
    <property type="protein sequence ID" value="CAA3016273.1"/>
    <property type="molecule type" value="Genomic_DNA"/>
</dbReference>
<organism evidence="2 3">
    <name type="scientific">Olea europaea subsp. europaea</name>
    <dbReference type="NCBI Taxonomy" id="158383"/>
    <lineage>
        <taxon>Eukaryota</taxon>
        <taxon>Viridiplantae</taxon>
        <taxon>Streptophyta</taxon>
        <taxon>Embryophyta</taxon>
        <taxon>Tracheophyta</taxon>
        <taxon>Spermatophyta</taxon>
        <taxon>Magnoliopsida</taxon>
        <taxon>eudicotyledons</taxon>
        <taxon>Gunneridae</taxon>
        <taxon>Pentapetalae</taxon>
        <taxon>asterids</taxon>
        <taxon>lamiids</taxon>
        <taxon>Lamiales</taxon>
        <taxon>Oleaceae</taxon>
        <taxon>Oleeae</taxon>
        <taxon>Olea</taxon>
    </lineage>
</organism>
<proteinExistence type="predicted"/>